<dbReference type="EMBL" id="JACXTE010000001">
    <property type="protein sequence ID" value="MBD3708421.1"/>
    <property type="molecule type" value="Genomic_DNA"/>
</dbReference>
<comment type="caution">
    <text evidence="2">The sequence shown here is derived from an EMBL/GenBank/DDBJ whole genome shotgun (WGS) entry which is preliminary data.</text>
</comment>
<reference evidence="2" key="1">
    <citation type="submission" date="2020-07" db="EMBL/GenBank/DDBJ databases">
        <title>Clinical and genomic characterization of carbapenemase-producing Enterobacterales causing secondary infections during the COVID-19 crisis at a New York City hospital.</title>
        <authorList>
            <person name="Gomez-Simmonds A."/>
            <person name="Annavajhala M.K."/>
            <person name="Uhlemann A.-C."/>
        </authorList>
    </citation>
    <scope>NUCLEOTIDE SEQUENCE</scope>
    <source>
        <strain evidence="2">NK1593</strain>
    </source>
</reference>
<feature type="domain" description="Glycosyl transferase family 1" evidence="1">
    <location>
        <begin position="13"/>
        <end position="98"/>
    </location>
</feature>
<name>A0A927HNB4_KLEPN</name>
<dbReference type="GO" id="GO:0016757">
    <property type="term" value="F:glycosyltransferase activity"/>
    <property type="evidence" value="ECO:0007669"/>
    <property type="project" value="InterPro"/>
</dbReference>
<evidence type="ECO:0000313" key="3">
    <source>
        <dbReference type="Proteomes" id="UP000657739"/>
    </source>
</evidence>
<dbReference type="Gene3D" id="3.40.50.2000">
    <property type="entry name" value="Glycogen Phosphorylase B"/>
    <property type="match status" value="1"/>
</dbReference>
<organism evidence="2 3">
    <name type="scientific">Klebsiella pneumoniae</name>
    <dbReference type="NCBI Taxonomy" id="573"/>
    <lineage>
        <taxon>Bacteria</taxon>
        <taxon>Pseudomonadati</taxon>
        <taxon>Pseudomonadota</taxon>
        <taxon>Gammaproteobacteria</taxon>
        <taxon>Enterobacterales</taxon>
        <taxon>Enterobacteriaceae</taxon>
        <taxon>Klebsiella/Raoultella group</taxon>
        <taxon>Klebsiella</taxon>
        <taxon>Klebsiella pneumoniae complex</taxon>
    </lineage>
</organism>
<dbReference type="InterPro" id="IPR001296">
    <property type="entry name" value="Glyco_trans_1"/>
</dbReference>
<dbReference type="Pfam" id="PF00534">
    <property type="entry name" value="Glycos_transf_1"/>
    <property type="match status" value="1"/>
</dbReference>
<dbReference type="AlphaFoldDB" id="A0A927HNB4"/>
<protein>
    <submittedName>
        <fullName evidence="2">Glycosyltransferase</fullName>
    </submittedName>
</protein>
<sequence length="103" mass="11433">MTKQKLCIYTISIKKLVDKGVNASLDIYGVGELKEELIILSNELMIANRVNFKGFVSDWKEDAKNADIYMLSSDFEGLSIATLEAMSIGMLCVVRPTGEVKII</sequence>
<dbReference type="Proteomes" id="UP000657739">
    <property type="component" value="Unassembled WGS sequence"/>
</dbReference>
<gene>
    <name evidence="2" type="ORF">IE987_20610</name>
</gene>
<evidence type="ECO:0000313" key="2">
    <source>
        <dbReference type="EMBL" id="MBD3708421.1"/>
    </source>
</evidence>
<evidence type="ECO:0000259" key="1">
    <source>
        <dbReference type="Pfam" id="PF00534"/>
    </source>
</evidence>
<accession>A0A927HNB4</accession>
<dbReference type="SUPFAM" id="SSF53756">
    <property type="entry name" value="UDP-Glycosyltransferase/glycogen phosphorylase"/>
    <property type="match status" value="1"/>
</dbReference>
<proteinExistence type="predicted"/>